<dbReference type="GO" id="GO:0042744">
    <property type="term" value="P:hydrogen peroxide catabolic process"/>
    <property type="evidence" value="ECO:0007669"/>
    <property type="project" value="TreeGrafter"/>
</dbReference>
<dbReference type="GO" id="GO:0005829">
    <property type="term" value="C:cytosol"/>
    <property type="evidence" value="ECO:0007669"/>
    <property type="project" value="TreeGrafter"/>
</dbReference>
<evidence type="ECO:0000259" key="6">
    <source>
        <dbReference type="Pfam" id="PF00578"/>
    </source>
</evidence>
<reference evidence="7 8" key="1">
    <citation type="submission" date="2015-04" db="EMBL/GenBank/DDBJ databases">
        <title>Taxonomic description and genome sequence of Bacillus campisalis sp. nov., a novel member of the genus Bacillus isolated from solar saltern.</title>
        <authorList>
            <person name="Mathan Kumar R."/>
            <person name="Kaur G."/>
            <person name="Kumar A."/>
            <person name="Singh N.K."/>
            <person name="Kaur N."/>
            <person name="Kumar N."/>
            <person name="Mayilraj S."/>
        </authorList>
    </citation>
    <scope>NUCLEOTIDE SEQUENCE [LARGE SCALE GENOMIC DNA]</scope>
    <source>
        <strain evidence="7 8">SA2-6</strain>
    </source>
</reference>
<dbReference type="GO" id="GO:0033554">
    <property type="term" value="P:cellular response to stress"/>
    <property type="evidence" value="ECO:0007669"/>
    <property type="project" value="TreeGrafter"/>
</dbReference>
<feature type="domain" description="Alkyl hydroperoxide reductase subunit C/ Thiol specific antioxidant" evidence="6">
    <location>
        <begin position="20"/>
        <end position="62"/>
    </location>
</feature>
<protein>
    <recommendedName>
        <fullName evidence="6">Alkyl hydroperoxide reductase subunit C/ Thiol specific antioxidant domain-containing protein</fullName>
    </recommendedName>
</protein>
<dbReference type="PANTHER" id="PTHR10681:SF128">
    <property type="entry name" value="THIOREDOXIN-DEPENDENT PEROXIDE REDUCTASE, MITOCHONDRIAL"/>
    <property type="match status" value="1"/>
</dbReference>
<dbReference type="GO" id="GO:0045454">
    <property type="term" value="P:cell redox homeostasis"/>
    <property type="evidence" value="ECO:0007669"/>
    <property type="project" value="TreeGrafter"/>
</dbReference>
<dbReference type="Pfam" id="PF00578">
    <property type="entry name" value="AhpC-TSA"/>
    <property type="match status" value="1"/>
</dbReference>
<evidence type="ECO:0000313" key="8">
    <source>
        <dbReference type="Proteomes" id="UP000034166"/>
    </source>
</evidence>
<dbReference type="InterPro" id="IPR050217">
    <property type="entry name" value="Peroxiredoxin"/>
</dbReference>
<dbReference type="OrthoDB" id="9812811at2"/>
<gene>
    <name evidence="7" type="ORF">WQ57_20730</name>
</gene>
<evidence type="ECO:0000256" key="2">
    <source>
        <dbReference type="ARBA" id="ARBA00023002"/>
    </source>
</evidence>
<feature type="region of interest" description="Disordered" evidence="5">
    <location>
        <begin position="1"/>
        <end position="21"/>
    </location>
</feature>
<dbReference type="GO" id="GO:0006979">
    <property type="term" value="P:response to oxidative stress"/>
    <property type="evidence" value="ECO:0007669"/>
    <property type="project" value="TreeGrafter"/>
</dbReference>
<keyword evidence="8" id="KW-1185">Reference proteome</keyword>
<comment type="caution">
    <text evidence="7">The sequence shown here is derived from an EMBL/GenBank/DDBJ whole genome shotgun (WGS) entry which is preliminary data.</text>
</comment>
<sequence length="62" mass="6733">MDTSGGNASEKLPAEDKLAPGNKAPLFSAEALSDNQVVTVNLEDYKGKWLILFFYPADFTPV</sequence>
<proteinExistence type="inferred from homology"/>
<dbReference type="GO" id="GO:0008379">
    <property type="term" value="F:thioredoxin peroxidase activity"/>
    <property type="evidence" value="ECO:0007669"/>
    <property type="project" value="TreeGrafter"/>
</dbReference>
<dbReference type="InterPro" id="IPR000866">
    <property type="entry name" value="AhpC/TSA"/>
</dbReference>
<dbReference type="Gene3D" id="3.40.30.10">
    <property type="entry name" value="Glutaredoxin"/>
    <property type="match status" value="1"/>
</dbReference>
<dbReference type="EMBL" id="LAYY01000038">
    <property type="protein sequence ID" value="KKK36183.1"/>
    <property type="molecule type" value="Genomic_DNA"/>
</dbReference>
<dbReference type="InterPro" id="IPR036249">
    <property type="entry name" value="Thioredoxin-like_sf"/>
</dbReference>
<evidence type="ECO:0000256" key="4">
    <source>
        <dbReference type="ARBA" id="ARBA00037420"/>
    </source>
</evidence>
<evidence type="ECO:0000256" key="3">
    <source>
        <dbReference type="ARBA" id="ARBA00023157"/>
    </source>
</evidence>
<comment type="similarity">
    <text evidence="1">Belongs to the peroxiredoxin family. AhpC/Prx1 subfamily.</text>
</comment>
<dbReference type="PATRIC" id="fig|1408103.3.peg.4565"/>
<dbReference type="AlphaFoldDB" id="A0A0M2SPJ4"/>
<evidence type="ECO:0000256" key="5">
    <source>
        <dbReference type="SAM" id="MobiDB-lite"/>
    </source>
</evidence>
<comment type="function">
    <text evidence="4">Thiol-specific peroxidase that catalyzes the reduction of hydrogen peroxide and organic hydroperoxides to water and alcohols, respectively. Plays a role in cell protection against oxidative stress by detoxifying peroxides.</text>
</comment>
<organism evidence="7 8">
    <name type="scientific">Mesobacillus campisalis</name>
    <dbReference type="NCBI Taxonomy" id="1408103"/>
    <lineage>
        <taxon>Bacteria</taxon>
        <taxon>Bacillati</taxon>
        <taxon>Bacillota</taxon>
        <taxon>Bacilli</taxon>
        <taxon>Bacillales</taxon>
        <taxon>Bacillaceae</taxon>
        <taxon>Mesobacillus</taxon>
    </lineage>
</organism>
<keyword evidence="3" id="KW-1015">Disulfide bond</keyword>
<dbReference type="SUPFAM" id="SSF52833">
    <property type="entry name" value="Thioredoxin-like"/>
    <property type="match status" value="1"/>
</dbReference>
<dbReference type="Proteomes" id="UP000034166">
    <property type="component" value="Unassembled WGS sequence"/>
</dbReference>
<accession>A0A0M2SPJ4</accession>
<keyword evidence="2" id="KW-0560">Oxidoreductase</keyword>
<name>A0A0M2SPJ4_9BACI</name>
<evidence type="ECO:0000313" key="7">
    <source>
        <dbReference type="EMBL" id="KKK36183.1"/>
    </source>
</evidence>
<dbReference type="PANTHER" id="PTHR10681">
    <property type="entry name" value="THIOREDOXIN PEROXIDASE"/>
    <property type="match status" value="1"/>
</dbReference>
<evidence type="ECO:0000256" key="1">
    <source>
        <dbReference type="ARBA" id="ARBA00009796"/>
    </source>
</evidence>